<dbReference type="SUPFAM" id="SSF48208">
    <property type="entry name" value="Six-hairpin glycosidases"/>
    <property type="match status" value="1"/>
</dbReference>
<dbReference type="EMBL" id="JAUSRG010000007">
    <property type="protein sequence ID" value="MDP9905692.1"/>
    <property type="molecule type" value="Genomic_DNA"/>
</dbReference>
<feature type="domain" description="Trehalase-like N-terminal" evidence="14">
    <location>
        <begin position="9"/>
        <end position="157"/>
    </location>
</feature>
<evidence type="ECO:0000259" key="14">
    <source>
        <dbReference type="Pfam" id="PF19291"/>
    </source>
</evidence>
<evidence type="ECO:0000256" key="12">
    <source>
        <dbReference type="SAM" id="MobiDB-lite"/>
    </source>
</evidence>
<feature type="domain" description="GH15-like" evidence="13">
    <location>
        <begin position="220"/>
        <end position="583"/>
    </location>
</feature>
<evidence type="ECO:0000256" key="5">
    <source>
        <dbReference type="ARBA" id="ARBA00022801"/>
    </source>
</evidence>
<protein>
    <recommendedName>
        <fullName evidence="4">Trehalase</fullName>
        <ecNumber evidence="3">3.2.1.28</ecNumber>
    </recommendedName>
    <alternativeName>
        <fullName evidence="8">Alpha,alpha-trehalase</fullName>
    </alternativeName>
    <alternativeName>
        <fullName evidence="9">Alpha,alpha-trehalose glucohydrolase</fullName>
    </alternativeName>
</protein>
<comment type="caution">
    <text evidence="15">The sequence shown here is derived from an EMBL/GenBank/DDBJ whole genome shotgun (WGS) entry which is preliminary data.</text>
</comment>
<dbReference type="PANTHER" id="PTHR31616:SF0">
    <property type="entry name" value="GLUCAN 1,4-ALPHA-GLUCOSIDASE"/>
    <property type="match status" value="1"/>
</dbReference>
<evidence type="ECO:0000256" key="6">
    <source>
        <dbReference type="ARBA" id="ARBA00023277"/>
    </source>
</evidence>
<dbReference type="InterPro" id="IPR008928">
    <property type="entry name" value="6-hairpin_glycosidase_sf"/>
</dbReference>
<dbReference type="Proteomes" id="UP001230951">
    <property type="component" value="Unassembled WGS sequence"/>
</dbReference>
<dbReference type="FunFam" id="1.50.10.10:FF:000005">
    <property type="entry name" value="Glycosyl hydrolase, glucoamylase"/>
    <property type="match status" value="1"/>
</dbReference>
<proteinExistence type="inferred from homology"/>
<dbReference type="Pfam" id="PF19291">
    <property type="entry name" value="TREH_N"/>
    <property type="match status" value="1"/>
</dbReference>
<feature type="region of interest" description="Disordered" evidence="12">
    <location>
        <begin position="597"/>
        <end position="625"/>
    </location>
</feature>
<keyword evidence="6" id="KW-0119">Carbohydrate metabolism</keyword>
<feature type="compositionally biased region" description="Low complexity" evidence="12">
    <location>
        <begin position="606"/>
        <end position="625"/>
    </location>
</feature>
<evidence type="ECO:0000313" key="16">
    <source>
        <dbReference type="EMBL" id="MDQ0181800.1"/>
    </source>
</evidence>
<comment type="pathway">
    <text evidence="11">Glycan degradation; trehalose degradation; D-glucose from alpha,alpha-trehalose: step 1/1.</text>
</comment>
<keyword evidence="17" id="KW-1185">Reference proteome</keyword>
<dbReference type="EC" id="3.2.1.28" evidence="3"/>
<dbReference type="InterPro" id="IPR045582">
    <property type="entry name" value="Trehalase-like_N"/>
</dbReference>
<evidence type="ECO:0000256" key="4">
    <source>
        <dbReference type="ARBA" id="ARBA00019905"/>
    </source>
</evidence>
<dbReference type="InterPro" id="IPR011613">
    <property type="entry name" value="GH15-like"/>
</dbReference>
<dbReference type="PANTHER" id="PTHR31616">
    <property type="entry name" value="TREHALASE"/>
    <property type="match status" value="1"/>
</dbReference>
<evidence type="ECO:0000313" key="17">
    <source>
        <dbReference type="Proteomes" id="UP001230951"/>
    </source>
</evidence>
<evidence type="ECO:0000313" key="18">
    <source>
        <dbReference type="Proteomes" id="UP001242995"/>
    </source>
</evidence>
<evidence type="ECO:0000256" key="2">
    <source>
        <dbReference type="ARBA" id="ARBA00006188"/>
    </source>
</evidence>
<evidence type="ECO:0000256" key="11">
    <source>
        <dbReference type="ARBA" id="ARBA00060615"/>
    </source>
</evidence>
<name>A0AAW8DBF6_9MICC</name>
<comment type="catalytic activity">
    <reaction evidence="1">
        <text>alpha,alpha-trehalose + H2O = alpha-D-glucose + beta-D-glucose</text>
        <dbReference type="Rhea" id="RHEA:32675"/>
        <dbReference type="ChEBI" id="CHEBI:15377"/>
        <dbReference type="ChEBI" id="CHEBI:15903"/>
        <dbReference type="ChEBI" id="CHEBI:16551"/>
        <dbReference type="ChEBI" id="CHEBI:17925"/>
        <dbReference type="EC" id="3.2.1.28"/>
    </reaction>
</comment>
<evidence type="ECO:0000256" key="8">
    <source>
        <dbReference type="ARBA" id="ARBA00030473"/>
    </source>
</evidence>
<dbReference type="AlphaFoldDB" id="A0AAW8DBF6"/>
<comment type="cofactor">
    <cofactor evidence="10">
        <name>phosphate</name>
        <dbReference type="ChEBI" id="CHEBI:43474"/>
    </cofactor>
</comment>
<gene>
    <name evidence="15" type="ORF">J2S90_002663</name>
    <name evidence="16" type="ORF">J2S93_003239</name>
</gene>
<comment type="similarity">
    <text evidence="2">Belongs to the glycosyl hydrolase 15 family.</text>
</comment>
<evidence type="ECO:0000256" key="9">
    <source>
        <dbReference type="ARBA" id="ARBA00031637"/>
    </source>
</evidence>
<evidence type="ECO:0000256" key="10">
    <source>
        <dbReference type="ARBA" id="ARBA00053030"/>
    </source>
</evidence>
<accession>A0AAW8DBF6</accession>
<keyword evidence="7" id="KW-0326">Glycosidase</keyword>
<dbReference type="InterPro" id="IPR012341">
    <property type="entry name" value="6hp_glycosidase-like_sf"/>
</dbReference>
<dbReference type="EMBL" id="JAUSTF010000007">
    <property type="protein sequence ID" value="MDQ0181800.1"/>
    <property type="molecule type" value="Genomic_DNA"/>
</dbReference>
<dbReference type="Pfam" id="PF00723">
    <property type="entry name" value="Glyco_hydro_15"/>
    <property type="match status" value="1"/>
</dbReference>
<dbReference type="Gene3D" id="1.50.10.10">
    <property type="match status" value="1"/>
</dbReference>
<dbReference type="Proteomes" id="UP001242995">
    <property type="component" value="Unassembled WGS sequence"/>
</dbReference>
<keyword evidence="5" id="KW-0378">Hydrolase</keyword>
<evidence type="ECO:0000256" key="7">
    <source>
        <dbReference type="ARBA" id="ARBA00023295"/>
    </source>
</evidence>
<reference evidence="15 17" key="1">
    <citation type="submission" date="2023-07" db="EMBL/GenBank/DDBJ databases">
        <title>Sorghum-associated microbial communities from plants grown in Nebraska, USA.</title>
        <authorList>
            <person name="Schachtman D."/>
        </authorList>
    </citation>
    <scope>NUCLEOTIDE SEQUENCE</scope>
    <source>
        <strain evidence="15">DS1006</strain>
        <strain evidence="16 17">DS1016</strain>
    </source>
</reference>
<evidence type="ECO:0000313" key="15">
    <source>
        <dbReference type="EMBL" id="MDP9905692.1"/>
    </source>
</evidence>
<dbReference type="GO" id="GO:0005993">
    <property type="term" value="P:trehalose catabolic process"/>
    <property type="evidence" value="ECO:0007669"/>
    <property type="project" value="UniProtKB-ARBA"/>
</dbReference>
<evidence type="ECO:0000259" key="13">
    <source>
        <dbReference type="Pfam" id="PF00723"/>
    </source>
</evidence>
<organism evidence="15 18">
    <name type="scientific">Arthrobacter bambusae</name>
    <dbReference type="NCBI Taxonomy" id="1338426"/>
    <lineage>
        <taxon>Bacteria</taxon>
        <taxon>Bacillati</taxon>
        <taxon>Actinomycetota</taxon>
        <taxon>Actinomycetes</taxon>
        <taxon>Micrococcales</taxon>
        <taxon>Micrococcaceae</taxon>
        <taxon>Arthrobacter</taxon>
    </lineage>
</organism>
<evidence type="ECO:0000256" key="3">
    <source>
        <dbReference type="ARBA" id="ARBA00012757"/>
    </source>
</evidence>
<evidence type="ECO:0000256" key="1">
    <source>
        <dbReference type="ARBA" id="ARBA00001576"/>
    </source>
</evidence>
<dbReference type="GO" id="GO:0004555">
    <property type="term" value="F:alpha,alpha-trehalase activity"/>
    <property type="evidence" value="ECO:0007669"/>
    <property type="project" value="UniProtKB-EC"/>
</dbReference>
<sequence length="625" mass="69037">MNGQPPTGQRIEDYAMIGDLHTAALVSTAGSIDWLCLPRFDSPACFAALLDSPQAGRWLLAPEAGGICTRRQYRDGTLILETEWETKEGHVRVIDFMPPRDAVADIVRVVEGIRGTVKMRGELILRFDYGHVVPWVRRDRHGLRAVAGPDSVYLKTPAPLVGKDFTTVSEFTVNAGDHVPFVLTWAPSHERRPRTVEADIALEDTSAFWTDWSKRCNVRGPYRKAVQRSLITLKALTYAPTGGIVAAATTSLPEQIGGPRNWDYRYCWLRDATLTLQAFLAAGYTEEASAWRDWLLRAVAGDPADLQIMYSLHGRRRLPESELTWLSGYQGSKPVRIGNAAAEQLQLDVWGEVLDCLSLTRASLMTVGDESWAIQTALMRHLESTWDKPDNGLWEVRGPRRHFVHSKVMAWVAADRMVRGIREAGMPGPLDRWEALRDTIHDEVMTHGFDAERNTFVQSYGSKELDASLLLIPKVGFLPHDDPRVIGTIDAIQRELTEDGFVLRYRPQDSNDGLPGGEGVFLACSFWMVDALLGAGRRAEATALFERLLALRNDVGLLSEEWDAHAGRQLGNTPQAFSHFGLVLSALQLHHGKAHHSNVPIGGVPASGSPAETPEPSSASGAVSP</sequence>